<evidence type="ECO:0000313" key="2">
    <source>
        <dbReference type="Proteomes" id="UP000784294"/>
    </source>
</evidence>
<reference evidence="1" key="1">
    <citation type="submission" date="2018-11" db="EMBL/GenBank/DDBJ databases">
        <authorList>
            <consortium name="Pathogen Informatics"/>
        </authorList>
    </citation>
    <scope>NUCLEOTIDE SEQUENCE</scope>
</reference>
<keyword evidence="2" id="KW-1185">Reference proteome</keyword>
<dbReference type="AlphaFoldDB" id="A0A3S5B9J5"/>
<dbReference type="EMBL" id="CAAALY010264525">
    <property type="protein sequence ID" value="VEL40334.1"/>
    <property type="molecule type" value="Genomic_DNA"/>
</dbReference>
<sequence length="128" mass="14806">MVPRPRSDFGNDDAYNGLRTRFVDASTERGQGQLELSKSDFTGARGLRILRQLKTLEANQRKREARKKQSCCLPTIPQNAILQFIEKHINHFVPQYSAFECQDRLDTSFIESGHTVLRRLLLVLRFDI</sequence>
<comment type="caution">
    <text evidence="1">The sequence shown here is derived from an EMBL/GenBank/DDBJ whole genome shotgun (WGS) entry which is preliminary data.</text>
</comment>
<protein>
    <submittedName>
        <fullName evidence="1">Uncharacterized protein</fullName>
    </submittedName>
</protein>
<accession>A0A3S5B9J5</accession>
<evidence type="ECO:0000313" key="1">
    <source>
        <dbReference type="EMBL" id="VEL40334.1"/>
    </source>
</evidence>
<organism evidence="1 2">
    <name type="scientific">Protopolystoma xenopodis</name>
    <dbReference type="NCBI Taxonomy" id="117903"/>
    <lineage>
        <taxon>Eukaryota</taxon>
        <taxon>Metazoa</taxon>
        <taxon>Spiralia</taxon>
        <taxon>Lophotrochozoa</taxon>
        <taxon>Platyhelminthes</taxon>
        <taxon>Monogenea</taxon>
        <taxon>Polyopisthocotylea</taxon>
        <taxon>Polystomatidea</taxon>
        <taxon>Polystomatidae</taxon>
        <taxon>Protopolystoma</taxon>
    </lineage>
</organism>
<proteinExistence type="predicted"/>
<dbReference type="Proteomes" id="UP000784294">
    <property type="component" value="Unassembled WGS sequence"/>
</dbReference>
<name>A0A3S5B9J5_9PLAT</name>
<gene>
    <name evidence="1" type="ORF">PXEA_LOCUS33774</name>
</gene>